<dbReference type="Gene3D" id="3.30.30.40">
    <property type="match status" value="1"/>
</dbReference>
<keyword evidence="1" id="KW-0808">Transferase</keyword>
<name>A0A932GQV9_UNCTE</name>
<sequence>MANKLKSAADVVRSIPDGSSIALGGFAVARNVITVVHELIRQHKKNLTLSQCVMGMDTDLLVGAGLVSRLIVGGGSLDRFGLVNCVNRARESGQVESHDYSSLSICFRYLAGALGISFIPIKSLIASEVLERLESGPAATDVQRMKCPFTGEEYLLLKALTPDVALVHVQVADREGNCRIDGPRWENEEQAKAARRVIIIAEEIVPTEYIQRYPERTVIPAHRVEAVIHQPFGAHPTAVFGCYDYDGAHLELYVDHVKRPDRVNKYLDEYVLSTRDHWEYLEKVGGLQRLNGLRASRILGY</sequence>
<reference evidence="1" key="1">
    <citation type="submission" date="2020-07" db="EMBL/GenBank/DDBJ databases">
        <title>Huge and variable diversity of episymbiotic CPR bacteria and DPANN archaea in groundwater ecosystems.</title>
        <authorList>
            <person name="He C.Y."/>
            <person name="Keren R."/>
            <person name="Whittaker M."/>
            <person name="Farag I.F."/>
            <person name="Doudna J."/>
            <person name="Cate J.H.D."/>
            <person name="Banfield J.F."/>
        </authorList>
    </citation>
    <scope>NUCLEOTIDE SEQUENCE</scope>
    <source>
        <strain evidence="1">NC_groundwater_717_Ag_S-0.2um_59_8</strain>
    </source>
</reference>
<dbReference type="SUPFAM" id="SSF100950">
    <property type="entry name" value="NagB/RpiA/CoA transferase-like"/>
    <property type="match status" value="1"/>
</dbReference>
<organism evidence="1 2">
    <name type="scientific">Tectimicrobiota bacterium</name>
    <dbReference type="NCBI Taxonomy" id="2528274"/>
    <lineage>
        <taxon>Bacteria</taxon>
        <taxon>Pseudomonadati</taxon>
        <taxon>Nitrospinota/Tectimicrobiota group</taxon>
        <taxon>Candidatus Tectimicrobiota</taxon>
    </lineage>
</organism>
<dbReference type="EMBL" id="JACPSX010000203">
    <property type="protein sequence ID" value="MBI3015494.1"/>
    <property type="molecule type" value="Genomic_DNA"/>
</dbReference>
<dbReference type="InterPro" id="IPR004165">
    <property type="entry name" value="CoA_trans_fam_I"/>
</dbReference>
<dbReference type="InterPro" id="IPR037171">
    <property type="entry name" value="NagB/RpiA_transferase-like"/>
</dbReference>
<dbReference type="GO" id="GO:0008410">
    <property type="term" value="F:CoA-transferase activity"/>
    <property type="evidence" value="ECO:0007669"/>
    <property type="project" value="InterPro"/>
</dbReference>
<dbReference type="AlphaFoldDB" id="A0A932GQV9"/>
<dbReference type="Pfam" id="PF01144">
    <property type="entry name" value="CoA_trans"/>
    <property type="match status" value="1"/>
</dbReference>
<dbReference type="Gene3D" id="3.40.1080.10">
    <property type="entry name" value="Glutaconate Coenzyme A-transferase"/>
    <property type="match status" value="1"/>
</dbReference>
<dbReference type="PANTHER" id="PTHR43293:SF3">
    <property type="entry name" value="CHOLESTEROL RING-CLEAVING HYDROLASE IPDB SUBUNIT"/>
    <property type="match status" value="1"/>
</dbReference>
<evidence type="ECO:0000313" key="1">
    <source>
        <dbReference type="EMBL" id="MBI3015494.1"/>
    </source>
</evidence>
<gene>
    <name evidence="1" type="ORF">HYY65_10635</name>
</gene>
<proteinExistence type="predicted"/>
<accession>A0A932GQV9</accession>
<dbReference type="PANTHER" id="PTHR43293">
    <property type="entry name" value="ACETATE COA-TRANSFERASE YDIF"/>
    <property type="match status" value="1"/>
</dbReference>
<dbReference type="SMART" id="SM00882">
    <property type="entry name" value="CoA_trans"/>
    <property type="match status" value="1"/>
</dbReference>
<evidence type="ECO:0000313" key="2">
    <source>
        <dbReference type="Proteomes" id="UP000741360"/>
    </source>
</evidence>
<comment type="caution">
    <text evidence="1">The sequence shown here is derived from an EMBL/GenBank/DDBJ whole genome shotgun (WGS) entry which is preliminary data.</text>
</comment>
<dbReference type="Proteomes" id="UP000741360">
    <property type="component" value="Unassembled WGS sequence"/>
</dbReference>
<protein>
    <submittedName>
        <fullName evidence="1">CoA transferase subunit A</fullName>
    </submittedName>
</protein>